<name>A0A645G6U3_9ZZZZ</name>
<protein>
    <submittedName>
        <fullName evidence="2">Uncharacterized protein</fullName>
    </submittedName>
</protein>
<comment type="caution">
    <text evidence="2">The sequence shown here is derived from an EMBL/GenBank/DDBJ whole genome shotgun (WGS) entry which is preliminary data.</text>
</comment>
<feature type="region of interest" description="Disordered" evidence="1">
    <location>
        <begin position="49"/>
        <end position="91"/>
    </location>
</feature>
<dbReference type="AlphaFoldDB" id="A0A645G6U3"/>
<organism evidence="2">
    <name type="scientific">bioreactor metagenome</name>
    <dbReference type="NCBI Taxonomy" id="1076179"/>
    <lineage>
        <taxon>unclassified sequences</taxon>
        <taxon>metagenomes</taxon>
        <taxon>ecological metagenomes</taxon>
    </lineage>
</organism>
<gene>
    <name evidence="2" type="ORF">SDC9_169994</name>
</gene>
<dbReference type="EMBL" id="VSSQ01070891">
    <property type="protein sequence ID" value="MPN22611.1"/>
    <property type="molecule type" value="Genomic_DNA"/>
</dbReference>
<evidence type="ECO:0000313" key="2">
    <source>
        <dbReference type="EMBL" id="MPN22611.1"/>
    </source>
</evidence>
<sequence>MANMAEQMTVRLQRVTFFIQVNVQKDQDCHITDSGRNCWSNNAHFRKTKISANQHRGDQDPDQNGHGGGNQRCGTVTDSAQNRAIDNINKQ</sequence>
<accession>A0A645G6U3</accession>
<feature type="compositionally biased region" description="Polar residues" evidence="1">
    <location>
        <begin position="72"/>
        <end position="91"/>
    </location>
</feature>
<evidence type="ECO:0000256" key="1">
    <source>
        <dbReference type="SAM" id="MobiDB-lite"/>
    </source>
</evidence>
<reference evidence="2" key="1">
    <citation type="submission" date="2019-08" db="EMBL/GenBank/DDBJ databases">
        <authorList>
            <person name="Kucharzyk K."/>
            <person name="Murdoch R.W."/>
            <person name="Higgins S."/>
            <person name="Loffler F."/>
        </authorList>
    </citation>
    <scope>NUCLEOTIDE SEQUENCE</scope>
</reference>
<proteinExistence type="predicted"/>